<gene>
    <name evidence="1" type="ORF">GO986_15200</name>
</gene>
<reference evidence="1 2" key="1">
    <citation type="submission" date="2019-12" db="EMBL/GenBank/DDBJ databases">
        <title>Deinococcus sp. HMF7620 Genome sequencing and assembly.</title>
        <authorList>
            <person name="Kang H."/>
            <person name="Kim H."/>
            <person name="Joh K."/>
        </authorList>
    </citation>
    <scope>NUCLEOTIDE SEQUENCE [LARGE SCALE GENOMIC DNA]</scope>
    <source>
        <strain evidence="1 2">HMF7620</strain>
    </source>
</reference>
<proteinExistence type="predicted"/>
<dbReference type="Proteomes" id="UP000483286">
    <property type="component" value="Unassembled WGS sequence"/>
</dbReference>
<dbReference type="AlphaFoldDB" id="A0A7C9LMA9"/>
<dbReference type="RefSeq" id="WP_157460160.1">
    <property type="nucleotide sequence ID" value="NZ_WQLB01000023.1"/>
</dbReference>
<comment type="caution">
    <text evidence="1">The sequence shown here is derived from an EMBL/GenBank/DDBJ whole genome shotgun (WGS) entry which is preliminary data.</text>
</comment>
<dbReference type="EMBL" id="WQLB01000023">
    <property type="protein sequence ID" value="MVN88098.1"/>
    <property type="molecule type" value="Genomic_DNA"/>
</dbReference>
<accession>A0A7C9LMA9</accession>
<evidence type="ECO:0000313" key="2">
    <source>
        <dbReference type="Proteomes" id="UP000483286"/>
    </source>
</evidence>
<sequence length="164" mass="19468">MNRDDLLLPKELINTTPDNLTLPVEGIYTPEFLLIIQLRYYCFSSENYPPDEWLPNINPSWTPVNDEEFFTKLETILKDLVDLIKRVKYIDEAIDFINRDERNIPLIREIVNLSRVQYREMRKIGFDPKKLHRASLIIFKFISIVGDGSEDELREFVGELNEYK</sequence>
<protein>
    <submittedName>
        <fullName evidence="1">Uncharacterized protein</fullName>
    </submittedName>
</protein>
<keyword evidence="2" id="KW-1185">Reference proteome</keyword>
<name>A0A7C9LMA9_9DEIO</name>
<evidence type="ECO:0000313" key="1">
    <source>
        <dbReference type="EMBL" id="MVN88098.1"/>
    </source>
</evidence>
<organism evidence="1 2">
    <name type="scientific">Deinococcus arboris</name>
    <dbReference type="NCBI Taxonomy" id="2682977"/>
    <lineage>
        <taxon>Bacteria</taxon>
        <taxon>Thermotogati</taxon>
        <taxon>Deinococcota</taxon>
        <taxon>Deinococci</taxon>
        <taxon>Deinococcales</taxon>
        <taxon>Deinococcaceae</taxon>
        <taxon>Deinococcus</taxon>
    </lineage>
</organism>